<gene>
    <name evidence="1" type="ORF">AWC38_SpisGene1801</name>
</gene>
<keyword evidence="2" id="KW-1185">Reference proteome</keyword>
<comment type="caution">
    <text evidence="1">The sequence shown here is derived from an EMBL/GenBank/DDBJ whole genome shotgun (WGS) entry which is preliminary data.</text>
</comment>
<protein>
    <submittedName>
        <fullName evidence="1">Uncharacterized protein</fullName>
    </submittedName>
</protein>
<name>A0A2B4SRL7_STYPI</name>
<sequence length="230" mass="25897">MDDIKILVEFGVSKKVLTSSGEHHEVINVIKTAFNIKEEIFLQKFDQDWQEYIDFPEGKFENKARVKVILKPNKEVPDTPATATPSSTCTISTTAGNPLRQEAQVQATLLINNGKIQVGPKAKILVEFGVSKKVLTSSGEHHEVINVIKTAFNIKEEIFLQKFDQDWQEYIDFPEGKFENKARVKVILKKDDSGAVVLKNVTETSPCQGLALLLLDNIRTKSILVPFCRR</sequence>
<dbReference type="Proteomes" id="UP000225706">
    <property type="component" value="Unassembled WGS sequence"/>
</dbReference>
<dbReference type="AlphaFoldDB" id="A0A2B4SRL7"/>
<dbReference type="EMBL" id="LSMT01000013">
    <property type="protein sequence ID" value="PFX33314.1"/>
    <property type="molecule type" value="Genomic_DNA"/>
</dbReference>
<reference evidence="2" key="1">
    <citation type="journal article" date="2017" name="bioRxiv">
        <title>Comparative analysis of the genomes of Stylophora pistillata and Acropora digitifera provides evidence for extensive differences between species of corals.</title>
        <authorList>
            <person name="Voolstra C.R."/>
            <person name="Li Y."/>
            <person name="Liew Y.J."/>
            <person name="Baumgarten S."/>
            <person name="Zoccola D."/>
            <person name="Flot J.-F."/>
            <person name="Tambutte S."/>
            <person name="Allemand D."/>
            <person name="Aranda M."/>
        </authorList>
    </citation>
    <scope>NUCLEOTIDE SEQUENCE [LARGE SCALE GENOMIC DNA]</scope>
</reference>
<proteinExistence type="predicted"/>
<evidence type="ECO:0000313" key="2">
    <source>
        <dbReference type="Proteomes" id="UP000225706"/>
    </source>
</evidence>
<evidence type="ECO:0000313" key="1">
    <source>
        <dbReference type="EMBL" id="PFX33314.1"/>
    </source>
</evidence>
<organism evidence="1 2">
    <name type="scientific">Stylophora pistillata</name>
    <name type="common">Smooth cauliflower coral</name>
    <dbReference type="NCBI Taxonomy" id="50429"/>
    <lineage>
        <taxon>Eukaryota</taxon>
        <taxon>Metazoa</taxon>
        <taxon>Cnidaria</taxon>
        <taxon>Anthozoa</taxon>
        <taxon>Hexacorallia</taxon>
        <taxon>Scleractinia</taxon>
        <taxon>Astrocoeniina</taxon>
        <taxon>Pocilloporidae</taxon>
        <taxon>Stylophora</taxon>
    </lineage>
</organism>
<dbReference type="OrthoDB" id="5984439at2759"/>
<accession>A0A2B4SRL7</accession>